<evidence type="ECO:0000313" key="3">
    <source>
        <dbReference type="EMBL" id="XCM34776.1"/>
    </source>
</evidence>
<dbReference type="InterPro" id="IPR016781">
    <property type="entry name" value="Anti-sigma_regulat_PmgA_prd"/>
</dbReference>
<organism evidence="3">
    <name type="scientific">Planktothricoides raciborskii GIHE-MW2</name>
    <dbReference type="NCBI Taxonomy" id="2792601"/>
    <lineage>
        <taxon>Bacteria</taxon>
        <taxon>Bacillati</taxon>
        <taxon>Cyanobacteriota</taxon>
        <taxon>Cyanophyceae</taxon>
        <taxon>Oscillatoriophycideae</taxon>
        <taxon>Oscillatoriales</taxon>
        <taxon>Oscillatoriaceae</taxon>
        <taxon>Planktothricoides</taxon>
    </lineage>
</organism>
<dbReference type="PANTHER" id="PTHR35526">
    <property type="entry name" value="ANTI-SIGMA-F FACTOR RSBW-RELATED"/>
    <property type="match status" value="1"/>
</dbReference>
<dbReference type="RefSeq" id="WP_190879254.1">
    <property type="nucleotide sequence ID" value="NZ_CP159837.1"/>
</dbReference>
<dbReference type="PANTHER" id="PTHR35526:SF3">
    <property type="entry name" value="ANTI-SIGMA-F FACTOR RSBW"/>
    <property type="match status" value="1"/>
</dbReference>
<dbReference type="SUPFAM" id="SSF55874">
    <property type="entry name" value="ATPase domain of HSP90 chaperone/DNA topoisomerase II/histidine kinase"/>
    <property type="match status" value="1"/>
</dbReference>
<dbReference type="InterPro" id="IPR050267">
    <property type="entry name" value="Anti-sigma-factor_SerPK"/>
</dbReference>
<evidence type="ECO:0000259" key="2">
    <source>
        <dbReference type="Pfam" id="PF13581"/>
    </source>
</evidence>
<proteinExistence type="predicted"/>
<sequence length="150" mass="17359">MIAISPRIKGRSWNKISFASTLYLCPILDLLLAEIPSQWQAEIRLGLQEALVNAAKHGNNLDPSKTVEIRFSVVRDEYWWIISDQGNGFYCPNSAYANETNEEFPHEEEECGRGLFILHQIFDKVHWNNNLRELSLCKVVNHYSRSPILR</sequence>
<evidence type="ECO:0000256" key="1">
    <source>
        <dbReference type="ARBA" id="ARBA00022527"/>
    </source>
</evidence>
<protein>
    <submittedName>
        <fullName evidence="3">Anti-sigma regulatory factor</fullName>
    </submittedName>
</protein>
<accession>A0AAU8J8A7</accession>
<dbReference type="EMBL" id="CP159837">
    <property type="protein sequence ID" value="XCM34776.1"/>
    <property type="molecule type" value="Genomic_DNA"/>
</dbReference>
<dbReference type="InterPro" id="IPR003594">
    <property type="entry name" value="HATPase_dom"/>
</dbReference>
<dbReference type="CDD" id="cd16936">
    <property type="entry name" value="HATPase_RsbW-like"/>
    <property type="match status" value="1"/>
</dbReference>
<name>A0AAU8J8A7_9CYAN</name>
<dbReference type="Pfam" id="PF13581">
    <property type="entry name" value="HATPase_c_2"/>
    <property type="match status" value="1"/>
</dbReference>
<keyword evidence="1" id="KW-0808">Transferase</keyword>
<dbReference type="PIRSF" id="PIRSF020906">
    <property type="entry name" value="Anti_s_fact_PmgA_prd"/>
    <property type="match status" value="1"/>
</dbReference>
<gene>
    <name evidence="3" type="ORF">ABWT76_003409</name>
</gene>
<dbReference type="InterPro" id="IPR036890">
    <property type="entry name" value="HATPase_C_sf"/>
</dbReference>
<dbReference type="AlphaFoldDB" id="A0AAU8J8A7"/>
<reference evidence="3" key="1">
    <citation type="submission" date="2024-07" db="EMBL/GenBank/DDBJ databases">
        <authorList>
            <person name="Kim Y.J."/>
            <person name="Jeong J.Y."/>
        </authorList>
    </citation>
    <scope>NUCLEOTIDE SEQUENCE</scope>
    <source>
        <strain evidence="3">GIHE-MW2</strain>
    </source>
</reference>
<dbReference type="Gene3D" id="3.30.565.10">
    <property type="entry name" value="Histidine kinase-like ATPase, C-terminal domain"/>
    <property type="match status" value="1"/>
</dbReference>
<keyword evidence="1" id="KW-0723">Serine/threonine-protein kinase</keyword>
<keyword evidence="1" id="KW-0418">Kinase</keyword>
<dbReference type="GO" id="GO:0004674">
    <property type="term" value="F:protein serine/threonine kinase activity"/>
    <property type="evidence" value="ECO:0007669"/>
    <property type="project" value="UniProtKB-KW"/>
</dbReference>
<feature type="domain" description="Histidine kinase/HSP90-like ATPase" evidence="2">
    <location>
        <begin position="36"/>
        <end position="137"/>
    </location>
</feature>